<proteinExistence type="inferred from homology"/>
<keyword evidence="3" id="KW-0813">Transport</keyword>
<evidence type="ECO:0000256" key="8">
    <source>
        <dbReference type="ARBA" id="ARBA00022989"/>
    </source>
</evidence>
<dbReference type="InterPro" id="IPR006260">
    <property type="entry name" value="TonB/TolA_C"/>
</dbReference>
<evidence type="ECO:0000256" key="1">
    <source>
        <dbReference type="ARBA" id="ARBA00004383"/>
    </source>
</evidence>
<protein>
    <submittedName>
        <fullName evidence="12">Energy transducer TonB</fullName>
    </submittedName>
</protein>
<dbReference type="InterPro" id="IPR051045">
    <property type="entry name" value="TonB-dependent_transducer"/>
</dbReference>
<dbReference type="NCBIfam" id="TIGR01352">
    <property type="entry name" value="tonB_Cterm"/>
    <property type="match status" value="1"/>
</dbReference>
<dbReference type="Pfam" id="PF03544">
    <property type="entry name" value="TonB_C"/>
    <property type="match status" value="1"/>
</dbReference>
<dbReference type="Gene3D" id="3.30.1150.10">
    <property type="match status" value="1"/>
</dbReference>
<organism evidence="12 13">
    <name type="scientific">Aeromonas schubertii</name>
    <dbReference type="NCBI Taxonomy" id="652"/>
    <lineage>
        <taxon>Bacteria</taxon>
        <taxon>Pseudomonadati</taxon>
        <taxon>Pseudomonadota</taxon>
        <taxon>Gammaproteobacteria</taxon>
        <taxon>Aeromonadales</taxon>
        <taxon>Aeromonadaceae</taxon>
        <taxon>Aeromonas</taxon>
    </lineage>
</organism>
<keyword evidence="13" id="KW-1185">Reference proteome</keyword>
<evidence type="ECO:0000313" key="13">
    <source>
        <dbReference type="Proteomes" id="UP000774958"/>
    </source>
</evidence>
<evidence type="ECO:0000256" key="10">
    <source>
        <dbReference type="SAM" id="MobiDB-lite"/>
    </source>
</evidence>
<keyword evidence="5" id="KW-0997">Cell inner membrane</keyword>
<dbReference type="InterPro" id="IPR037682">
    <property type="entry name" value="TonB_C"/>
</dbReference>
<comment type="subcellular location">
    <subcellularLocation>
        <location evidence="1">Cell inner membrane</location>
        <topology evidence="1">Single-pass membrane protein</topology>
        <orientation evidence="1">Periplasmic side</orientation>
    </subcellularLocation>
</comment>
<keyword evidence="4" id="KW-1003">Cell membrane</keyword>
<dbReference type="PROSITE" id="PS52015">
    <property type="entry name" value="TONB_CTD"/>
    <property type="match status" value="1"/>
</dbReference>
<feature type="region of interest" description="Disordered" evidence="10">
    <location>
        <begin position="51"/>
        <end position="93"/>
    </location>
</feature>
<keyword evidence="8" id="KW-1133">Transmembrane helix</keyword>
<reference evidence="12 13" key="1">
    <citation type="submission" date="2021-09" db="EMBL/GenBank/DDBJ databases">
        <title>Aeromonas schubertii isolated from Asian sea bass.</title>
        <authorList>
            <person name="Pinpimai K."/>
        </authorList>
    </citation>
    <scope>NUCLEOTIDE SEQUENCE [LARGE SCALE GENOMIC DNA]</scope>
    <source>
        <strain evidence="12 13">CHULA2021a</strain>
    </source>
</reference>
<dbReference type="RefSeq" id="WP_050665170.1">
    <property type="nucleotide sequence ID" value="NZ_CDDB01000017.1"/>
</dbReference>
<evidence type="ECO:0000259" key="11">
    <source>
        <dbReference type="PROSITE" id="PS52015"/>
    </source>
</evidence>
<evidence type="ECO:0000256" key="4">
    <source>
        <dbReference type="ARBA" id="ARBA00022475"/>
    </source>
</evidence>
<dbReference type="EMBL" id="JAIRBT010000019">
    <property type="protein sequence ID" value="MBZ6067310.1"/>
    <property type="molecule type" value="Genomic_DNA"/>
</dbReference>
<dbReference type="PANTHER" id="PTHR33446">
    <property type="entry name" value="PROTEIN TONB-RELATED"/>
    <property type="match status" value="1"/>
</dbReference>
<evidence type="ECO:0000256" key="3">
    <source>
        <dbReference type="ARBA" id="ARBA00022448"/>
    </source>
</evidence>
<keyword evidence="7" id="KW-0653">Protein transport</keyword>
<gene>
    <name evidence="12" type="ORF">LA374_13995</name>
</gene>
<evidence type="ECO:0000256" key="9">
    <source>
        <dbReference type="ARBA" id="ARBA00023136"/>
    </source>
</evidence>
<evidence type="ECO:0000256" key="5">
    <source>
        <dbReference type="ARBA" id="ARBA00022519"/>
    </source>
</evidence>
<evidence type="ECO:0000256" key="7">
    <source>
        <dbReference type="ARBA" id="ARBA00022927"/>
    </source>
</evidence>
<comment type="caution">
    <text evidence="12">The sequence shown here is derived from an EMBL/GenBank/DDBJ whole genome shotgun (WGS) entry which is preliminary data.</text>
</comment>
<accession>A0ABS7VD48</accession>
<evidence type="ECO:0000256" key="2">
    <source>
        <dbReference type="ARBA" id="ARBA00006555"/>
    </source>
</evidence>
<sequence length="211" mass="23150">MRYLISLLVSFVVVFGLFWGMNRLVNQHRGELIEKEDPSMVDFIRIKPQETLQEKQRELPKPPPPKRPPPPPELEVASTDRPKMESAPMDMPKLDLPVNIGGGNALGAYSTGTGGGGIGGNNGAIPLATFEPMMPRKAALAGLASGKVILEFTVTERGTVNNIRVVREDPRSYDLGKEAKKTVAKWTFKPAMVDGKPQASRMQQEIEFAVN</sequence>
<feature type="compositionally biased region" description="Basic and acidic residues" evidence="10">
    <location>
        <begin position="51"/>
        <end position="60"/>
    </location>
</feature>
<name>A0ABS7VD48_9GAMM</name>
<dbReference type="Proteomes" id="UP000774958">
    <property type="component" value="Unassembled WGS sequence"/>
</dbReference>
<comment type="similarity">
    <text evidence="2">Belongs to the TonB family.</text>
</comment>
<feature type="domain" description="TonB C-terminal" evidence="11">
    <location>
        <begin position="119"/>
        <end position="211"/>
    </location>
</feature>
<evidence type="ECO:0000256" key="6">
    <source>
        <dbReference type="ARBA" id="ARBA00022692"/>
    </source>
</evidence>
<feature type="compositionally biased region" description="Pro residues" evidence="10">
    <location>
        <begin position="61"/>
        <end position="73"/>
    </location>
</feature>
<keyword evidence="6" id="KW-0812">Transmembrane</keyword>
<dbReference type="SUPFAM" id="SSF74653">
    <property type="entry name" value="TolA/TonB C-terminal domain"/>
    <property type="match status" value="1"/>
</dbReference>
<evidence type="ECO:0000313" key="12">
    <source>
        <dbReference type="EMBL" id="MBZ6067310.1"/>
    </source>
</evidence>
<keyword evidence="9" id="KW-0472">Membrane</keyword>